<protein>
    <submittedName>
        <fullName evidence="1">Uncharacterized protein</fullName>
    </submittedName>
</protein>
<dbReference type="RefSeq" id="XP_040758726.1">
    <property type="nucleotide sequence ID" value="XM_040910098.1"/>
</dbReference>
<dbReference type="EMBL" id="KV427672">
    <property type="protein sequence ID" value="KZT00986.1"/>
    <property type="molecule type" value="Genomic_DNA"/>
</dbReference>
<dbReference type="GeneID" id="63827127"/>
<keyword evidence="2" id="KW-1185">Reference proteome</keyword>
<reference evidence="1 2" key="1">
    <citation type="journal article" date="2016" name="Mol. Biol. Evol.">
        <title>Comparative Genomics of Early-Diverging Mushroom-Forming Fungi Provides Insights into the Origins of Lignocellulose Decay Capabilities.</title>
        <authorList>
            <person name="Nagy L.G."/>
            <person name="Riley R."/>
            <person name="Tritt A."/>
            <person name="Adam C."/>
            <person name="Daum C."/>
            <person name="Floudas D."/>
            <person name="Sun H."/>
            <person name="Yadav J.S."/>
            <person name="Pangilinan J."/>
            <person name="Larsson K.H."/>
            <person name="Matsuura K."/>
            <person name="Barry K."/>
            <person name="Labutti K."/>
            <person name="Kuo R."/>
            <person name="Ohm R.A."/>
            <person name="Bhattacharya S.S."/>
            <person name="Shirouzu T."/>
            <person name="Yoshinaga Y."/>
            <person name="Martin F.M."/>
            <person name="Grigoriev I.V."/>
            <person name="Hibbett D.S."/>
        </authorList>
    </citation>
    <scope>NUCLEOTIDE SEQUENCE [LARGE SCALE GENOMIC DNA]</scope>
    <source>
        <strain evidence="1 2">93-53</strain>
    </source>
</reference>
<dbReference type="InParanoid" id="A0A165BG43"/>
<proteinExistence type="predicted"/>
<evidence type="ECO:0000313" key="1">
    <source>
        <dbReference type="EMBL" id="KZT00986.1"/>
    </source>
</evidence>
<organism evidence="1 2">
    <name type="scientific">Laetiporus sulphureus 93-53</name>
    <dbReference type="NCBI Taxonomy" id="1314785"/>
    <lineage>
        <taxon>Eukaryota</taxon>
        <taxon>Fungi</taxon>
        <taxon>Dikarya</taxon>
        <taxon>Basidiomycota</taxon>
        <taxon>Agaricomycotina</taxon>
        <taxon>Agaricomycetes</taxon>
        <taxon>Polyporales</taxon>
        <taxon>Laetiporus</taxon>
    </lineage>
</organism>
<name>A0A165BG43_9APHY</name>
<gene>
    <name evidence="1" type="ORF">LAESUDRAFT_731710</name>
</gene>
<evidence type="ECO:0000313" key="2">
    <source>
        <dbReference type="Proteomes" id="UP000076871"/>
    </source>
</evidence>
<dbReference type="Proteomes" id="UP000076871">
    <property type="component" value="Unassembled WGS sequence"/>
</dbReference>
<sequence>MDLNPLPYDVILQANCTQAFHIFPQQSAMSSIAKNVDDASDSQNSIVCLISAFKGGPHWGLCKREDGTSYHPQVTLNESEDTAKKQLSLGLRPSPTFRSSTAKWLTCFW</sequence>
<accession>A0A165BG43</accession>
<dbReference type="AlphaFoldDB" id="A0A165BG43"/>